<dbReference type="Proteomes" id="UP001472677">
    <property type="component" value="Unassembled WGS sequence"/>
</dbReference>
<comment type="caution">
    <text evidence="1">The sequence shown here is derived from an EMBL/GenBank/DDBJ whole genome shotgun (WGS) entry which is preliminary data.</text>
</comment>
<name>A0ABR2AK43_9ROSI</name>
<proteinExistence type="predicted"/>
<evidence type="ECO:0000313" key="2">
    <source>
        <dbReference type="Proteomes" id="UP001472677"/>
    </source>
</evidence>
<evidence type="ECO:0000313" key="1">
    <source>
        <dbReference type="EMBL" id="KAK8493636.1"/>
    </source>
</evidence>
<sequence length="121" mass="13474">MDVETFNNVPINENAMHDDIVAFFVVPAVHLQSVATATTTKDVNTDVVLIAAELITTFSTKDIGIVTTTILELDEEMGKTFLPTPTMLSEFDEWLSKQSSLIVSTKAQWFRSLEALKNMHL</sequence>
<reference evidence="1 2" key="1">
    <citation type="journal article" date="2024" name="G3 (Bethesda)">
        <title>Genome assembly of Hibiscus sabdariffa L. provides insights into metabolisms of medicinal natural products.</title>
        <authorList>
            <person name="Kim T."/>
        </authorList>
    </citation>
    <scope>NUCLEOTIDE SEQUENCE [LARGE SCALE GENOMIC DNA]</scope>
    <source>
        <strain evidence="1">TK-2024</strain>
        <tissue evidence="1">Old leaves</tissue>
    </source>
</reference>
<protein>
    <submittedName>
        <fullName evidence="1">Uncharacterized protein</fullName>
    </submittedName>
</protein>
<organism evidence="1 2">
    <name type="scientific">Hibiscus sabdariffa</name>
    <name type="common">roselle</name>
    <dbReference type="NCBI Taxonomy" id="183260"/>
    <lineage>
        <taxon>Eukaryota</taxon>
        <taxon>Viridiplantae</taxon>
        <taxon>Streptophyta</taxon>
        <taxon>Embryophyta</taxon>
        <taxon>Tracheophyta</taxon>
        <taxon>Spermatophyta</taxon>
        <taxon>Magnoliopsida</taxon>
        <taxon>eudicotyledons</taxon>
        <taxon>Gunneridae</taxon>
        <taxon>Pentapetalae</taxon>
        <taxon>rosids</taxon>
        <taxon>malvids</taxon>
        <taxon>Malvales</taxon>
        <taxon>Malvaceae</taxon>
        <taxon>Malvoideae</taxon>
        <taxon>Hibiscus</taxon>
    </lineage>
</organism>
<accession>A0ABR2AK43</accession>
<gene>
    <name evidence="1" type="ORF">V6N12_016947</name>
</gene>
<dbReference type="EMBL" id="JBBPBM010000605">
    <property type="protein sequence ID" value="KAK8493636.1"/>
    <property type="molecule type" value="Genomic_DNA"/>
</dbReference>
<keyword evidence="2" id="KW-1185">Reference proteome</keyword>